<keyword evidence="16" id="KW-0675">Receptor</keyword>
<feature type="domain" description="TonB-dependent receptor-like beta-barrel" evidence="14">
    <location>
        <begin position="217"/>
        <end position="616"/>
    </location>
</feature>
<dbReference type="InterPro" id="IPR012910">
    <property type="entry name" value="Plug_dom"/>
</dbReference>
<comment type="subcellular location">
    <subcellularLocation>
        <location evidence="1 10">Cell outer membrane</location>
        <topology evidence="1 10">Multi-pass membrane protein</topology>
    </subcellularLocation>
</comment>
<evidence type="ECO:0000256" key="11">
    <source>
        <dbReference type="PROSITE-ProRule" id="PRU10144"/>
    </source>
</evidence>
<protein>
    <submittedName>
        <fullName evidence="16">Hemoglobin/transferrin/lactoferrin receptor protein</fullName>
    </submittedName>
</protein>
<evidence type="ECO:0000256" key="4">
    <source>
        <dbReference type="ARBA" id="ARBA00022452"/>
    </source>
</evidence>
<organism evidence="16 17">
    <name type="scientific">Ectothiorhodospira mobilis</name>
    <dbReference type="NCBI Taxonomy" id="195064"/>
    <lineage>
        <taxon>Bacteria</taxon>
        <taxon>Pseudomonadati</taxon>
        <taxon>Pseudomonadota</taxon>
        <taxon>Gammaproteobacteria</taxon>
        <taxon>Chromatiales</taxon>
        <taxon>Ectothiorhodospiraceae</taxon>
        <taxon>Ectothiorhodospira</taxon>
    </lineage>
</organism>
<dbReference type="RefSeq" id="WP_177217619.1">
    <property type="nucleotide sequence ID" value="NZ_FOUO01000008.1"/>
</dbReference>
<evidence type="ECO:0000256" key="8">
    <source>
        <dbReference type="ARBA" id="ARBA00023136"/>
    </source>
</evidence>
<dbReference type="InterPro" id="IPR036942">
    <property type="entry name" value="Beta-barrel_TonB_sf"/>
</dbReference>
<dbReference type="Gene3D" id="2.40.170.20">
    <property type="entry name" value="TonB-dependent receptor, beta-barrel domain"/>
    <property type="match status" value="1"/>
</dbReference>
<name>A0A1I4RI30_ECTMO</name>
<dbReference type="PANTHER" id="PTHR30069:SF41">
    <property type="entry name" value="HEME_HEMOPEXIN UTILIZATION PROTEIN C"/>
    <property type="match status" value="1"/>
</dbReference>
<evidence type="ECO:0000256" key="6">
    <source>
        <dbReference type="ARBA" id="ARBA00022729"/>
    </source>
</evidence>
<dbReference type="InterPro" id="IPR000531">
    <property type="entry name" value="Beta-barrel_TonB"/>
</dbReference>
<keyword evidence="17" id="KW-1185">Reference proteome</keyword>
<evidence type="ECO:0000256" key="13">
    <source>
        <dbReference type="SAM" id="SignalP"/>
    </source>
</evidence>
<gene>
    <name evidence="16" type="ORF">SAMN05421721_1081</name>
</gene>
<dbReference type="Proteomes" id="UP000199556">
    <property type="component" value="Unassembled WGS sequence"/>
</dbReference>
<dbReference type="Gene3D" id="2.170.130.10">
    <property type="entry name" value="TonB-dependent receptor, plug domain"/>
    <property type="match status" value="1"/>
</dbReference>
<evidence type="ECO:0000256" key="2">
    <source>
        <dbReference type="ARBA" id="ARBA00009810"/>
    </source>
</evidence>
<evidence type="ECO:0000256" key="5">
    <source>
        <dbReference type="ARBA" id="ARBA00022692"/>
    </source>
</evidence>
<sequence length="649" mass="71067">MLPLLCLSVCAAPAMANGDAGEALVLEEIGVTSHAGDAPWRREVRPRSQSRDTQDLFRDEPAVEVGGGTPAARRLYLRGIEGSNVNVSVDGARQGQDLFQHRGGITGIAPELLKRVEVQTLPSADQGAGALGGSIRFETVDAQDLLEPGRDRGALVRGGLSTVDQGYRHGVTAFGETSGGLGMLVNHSRTLFDPYEDGDGRAVTGSEGEVEDLFAKASLLHESGHRLRLSAERLRDEGLYTGDWAYDDGARAPTHQVSQRESYVLDHRYASSGHGLIHWRANLYQNEQTLELWGNRMESKGQGVDLRNVFHMEMGSVHNALTVGGSLDQEEGRQTALSGGGDSARVDLENRGLYLQNRLTAGRWHLSLGVRHDDFDTRFGNVRLSGAELSPNLGAEVDLGRGFSAFAGYGEATRGTGTVPIGWLADTVPGARVNQVPDKPRYGEDLQPERSRTRELGGRFEGLDLLRTGDHLHMQVSFFDTEIEDWIVAEGGRRGEPVTGFFNDEGIQSEGHEIRAGWGLGGFETRLGYLHAKTHNDRGEAVGFSRRKGVSLGDRFTWGSTWALHEDLRLGYTLQWVDAVHRDAVERDGYQVHDVQLQWRPGFARRLELQLAVNNLLDAQYSSQASAGSDAEAAPEPGRDVRLTTRYRF</sequence>
<keyword evidence="3 10" id="KW-0813">Transport</keyword>
<dbReference type="GO" id="GO:0044718">
    <property type="term" value="P:siderophore transmembrane transport"/>
    <property type="evidence" value="ECO:0007669"/>
    <property type="project" value="TreeGrafter"/>
</dbReference>
<dbReference type="Pfam" id="PF07715">
    <property type="entry name" value="Plug"/>
    <property type="match status" value="1"/>
</dbReference>
<dbReference type="InterPro" id="IPR010917">
    <property type="entry name" value="TonB_rcpt_CS"/>
</dbReference>
<evidence type="ECO:0000256" key="9">
    <source>
        <dbReference type="ARBA" id="ARBA00023237"/>
    </source>
</evidence>
<comment type="similarity">
    <text evidence="2 10 12">Belongs to the TonB-dependent receptor family.</text>
</comment>
<dbReference type="EMBL" id="FOUO01000008">
    <property type="protein sequence ID" value="SFM51911.1"/>
    <property type="molecule type" value="Genomic_DNA"/>
</dbReference>
<accession>A0A1I4RI30</accession>
<dbReference type="InterPro" id="IPR037066">
    <property type="entry name" value="Plug_dom_sf"/>
</dbReference>
<keyword evidence="8 10" id="KW-0472">Membrane</keyword>
<dbReference type="STRING" id="195064.SAMN05421721_1081"/>
<dbReference type="SUPFAM" id="SSF56935">
    <property type="entry name" value="Porins"/>
    <property type="match status" value="1"/>
</dbReference>
<dbReference type="AlphaFoldDB" id="A0A1I4RI30"/>
<feature type="short sequence motif" description="TonB C-terminal box" evidence="11">
    <location>
        <begin position="632"/>
        <end position="649"/>
    </location>
</feature>
<keyword evidence="5 10" id="KW-0812">Transmembrane</keyword>
<evidence type="ECO:0000313" key="16">
    <source>
        <dbReference type="EMBL" id="SFM51911.1"/>
    </source>
</evidence>
<feature type="domain" description="TonB-dependent receptor plug" evidence="15">
    <location>
        <begin position="47"/>
        <end position="133"/>
    </location>
</feature>
<evidence type="ECO:0000259" key="15">
    <source>
        <dbReference type="Pfam" id="PF07715"/>
    </source>
</evidence>
<dbReference type="InterPro" id="IPR039426">
    <property type="entry name" value="TonB-dep_rcpt-like"/>
</dbReference>
<proteinExistence type="inferred from homology"/>
<feature type="chain" id="PRO_5011487626" evidence="13">
    <location>
        <begin position="17"/>
        <end position="649"/>
    </location>
</feature>
<evidence type="ECO:0000256" key="3">
    <source>
        <dbReference type="ARBA" id="ARBA00022448"/>
    </source>
</evidence>
<dbReference type="GO" id="GO:0009279">
    <property type="term" value="C:cell outer membrane"/>
    <property type="evidence" value="ECO:0007669"/>
    <property type="project" value="UniProtKB-SubCell"/>
</dbReference>
<evidence type="ECO:0000313" key="17">
    <source>
        <dbReference type="Proteomes" id="UP000199556"/>
    </source>
</evidence>
<feature type="signal peptide" evidence="13">
    <location>
        <begin position="1"/>
        <end position="16"/>
    </location>
</feature>
<evidence type="ECO:0000259" key="14">
    <source>
        <dbReference type="Pfam" id="PF00593"/>
    </source>
</evidence>
<evidence type="ECO:0000256" key="1">
    <source>
        <dbReference type="ARBA" id="ARBA00004571"/>
    </source>
</evidence>
<reference evidence="16 17" key="1">
    <citation type="submission" date="2016-10" db="EMBL/GenBank/DDBJ databases">
        <authorList>
            <person name="de Groot N.N."/>
        </authorList>
    </citation>
    <scope>NUCLEOTIDE SEQUENCE [LARGE SCALE GENOMIC DNA]</scope>
    <source>
        <strain evidence="16 17">DSM 4180</strain>
    </source>
</reference>
<evidence type="ECO:0000256" key="10">
    <source>
        <dbReference type="PROSITE-ProRule" id="PRU01360"/>
    </source>
</evidence>
<dbReference type="GO" id="GO:0015344">
    <property type="term" value="F:siderophore uptake transmembrane transporter activity"/>
    <property type="evidence" value="ECO:0007669"/>
    <property type="project" value="TreeGrafter"/>
</dbReference>
<dbReference type="PROSITE" id="PS01156">
    <property type="entry name" value="TONB_DEPENDENT_REC_2"/>
    <property type="match status" value="1"/>
</dbReference>
<dbReference type="Pfam" id="PF00593">
    <property type="entry name" value="TonB_dep_Rec_b-barrel"/>
    <property type="match status" value="1"/>
</dbReference>
<evidence type="ECO:0000256" key="7">
    <source>
        <dbReference type="ARBA" id="ARBA00023077"/>
    </source>
</evidence>
<evidence type="ECO:0000256" key="12">
    <source>
        <dbReference type="RuleBase" id="RU003357"/>
    </source>
</evidence>
<keyword evidence="9 10" id="KW-0998">Cell outer membrane</keyword>
<dbReference type="PANTHER" id="PTHR30069">
    <property type="entry name" value="TONB-DEPENDENT OUTER MEMBRANE RECEPTOR"/>
    <property type="match status" value="1"/>
</dbReference>
<dbReference type="PROSITE" id="PS52016">
    <property type="entry name" value="TONB_DEPENDENT_REC_3"/>
    <property type="match status" value="1"/>
</dbReference>
<keyword evidence="6 13" id="KW-0732">Signal</keyword>
<keyword evidence="7 12" id="KW-0798">TonB box</keyword>
<keyword evidence="4 10" id="KW-1134">Transmembrane beta strand</keyword>